<evidence type="ECO:0000313" key="3">
    <source>
        <dbReference type="Proteomes" id="UP000016498"/>
    </source>
</evidence>
<dbReference type="Proteomes" id="UP000016498">
    <property type="component" value="Unassembled WGS sequence"/>
</dbReference>
<dbReference type="HOGENOM" id="CLU_3283572_0_0_11"/>
<evidence type="ECO:0000256" key="1">
    <source>
        <dbReference type="SAM" id="MobiDB-lite"/>
    </source>
</evidence>
<feature type="region of interest" description="Disordered" evidence="1">
    <location>
        <begin position="1"/>
        <end position="24"/>
    </location>
</feature>
<gene>
    <name evidence="2" type="ORF">HMPREF1549_00199</name>
</gene>
<organism evidence="2 3">
    <name type="scientific">Actinomyces johnsonii F0510</name>
    <dbReference type="NCBI Taxonomy" id="1227262"/>
    <lineage>
        <taxon>Bacteria</taxon>
        <taxon>Bacillati</taxon>
        <taxon>Actinomycetota</taxon>
        <taxon>Actinomycetes</taxon>
        <taxon>Actinomycetales</taxon>
        <taxon>Actinomycetaceae</taxon>
        <taxon>Actinomyces</taxon>
    </lineage>
</organism>
<sequence length="40" mass="4470">MHSPSFPENAESSEPDDPESTNYEECASVAHHFAHHQETS</sequence>
<name>U1QMD8_9ACTO</name>
<comment type="caution">
    <text evidence="2">The sequence shown here is derived from an EMBL/GenBank/DDBJ whole genome shotgun (WGS) entry which is preliminary data.</text>
</comment>
<proteinExistence type="predicted"/>
<dbReference type="AlphaFoldDB" id="U1QMD8"/>
<evidence type="ECO:0000313" key="2">
    <source>
        <dbReference type="EMBL" id="ERH23276.1"/>
    </source>
</evidence>
<reference evidence="2 3" key="1">
    <citation type="submission" date="2013-06" db="EMBL/GenBank/DDBJ databases">
        <authorList>
            <person name="Weinstock G."/>
            <person name="Sodergren E."/>
            <person name="Lobos E.A."/>
            <person name="Fulton L."/>
            <person name="Fulton R."/>
            <person name="Courtney L."/>
            <person name="Fronick C."/>
            <person name="O'Laughlin M."/>
            <person name="Godfrey J."/>
            <person name="Wilson R.M."/>
            <person name="Miner T."/>
            <person name="Farmer C."/>
            <person name="Delehaunty K."/>
            <person name="Cordes M."/>
            <person name="Minx P."/>
            <person name="Tomlinson C."/>
            <person name="Chen J."/>
            <person name="Wollam A."/>
            <person name="Pepin K.H."/>
            <person name="Bhonagiri V."/>
            <person name="Zhang X."/>
            <person name="Warren W."/>
            <person name="Mitreva M."/>
            <person name="Mardis E.R."/>
            <person name="Wilson R.K."/>
        </authorList>
    </citation>
    <scope>NUCLEOTIDE SEQUENCE [LARGE SCALE GENOMIC DNA]</scope>
    <source>
        <strain evidence="2 3">F0510</strain>
    </source>
</reference>
<accession>U1QMD8</accession>
<dbReference type="EMBL" id="AWSD01000025">
    <property type="protein sequence ID" value="ERH23276.1"/>
    <property type="molecule type" value="Genomic_DNA"/>
</dbReference>
<protein>
    <submittedName>
        <fullName evidence="2">Uncharacterized protein</fullName>
    </submittedName>
</protein>